<name>A0A699SGE5_TANCI</name>
<dbReference type="EMBL" id="BKCJ011160645">
    <property type="protein sequence ID" value="GFC96510.1"/>
    <property type="molecule type" value="Genomic_DNA"/>
</dbReference>
<feature type="compositionally biased region" description="Acidic residues" evidence="1">
    <location>
        <begin position="25"/>
        <end position="68"/>
    </location>
</feature>
<dbReference type="AlphaFoldDB" id="A0A699SGE5"/>
<reference evidence="2" key="1">
    <citation type="journal article" date="2019" name="Sci. Rep.">
        <title>Draft genome of Tanacetum cinerariifolium, the natural source of mosquito coil.</title>
        <authorList>
            <person name="Yamashiro T."/>
            <person name="Shiraishi A."/>
            <person name="Satake H."/>
            <person name="Nakayama K."/>
        </authorList>
    </citation>
    <scope>NUCLEOTIDE SEQUENCE</scope>
</reference>
<sequence>PFEELLDIGSPRADDHEYIMMLEDPYVEDPIDYPADGGDDGDDEEESSEDEEDDEMDVEADEEEEGEEEHPAPANSVVVAPTAADQAPSAEE</sequence>
<gene>
    <name evidence="2" type="ORF">Tci_868480</name>
</gene>
<evidence type="ECO:0000256" key="1">
    <source>
        <dbReference type="SAM" id="MobiDB-lite"/>
    </source>
</evidence>
<feature type="non-terminal residue" evidence="2">
    <location>
        <position position="1"/>
    </location>
</feature>
<evidence type="ECO:0000313" key="2">
    <source>
        <dbReference type="EMBL" id="GFC96510.1"/>
    </source>
</evidence>
<feature type="non-terminal residue" evidence="2">
    <location>
        <position position="92"/>
    </location>
</feature>
<protein>
    <submittedName>
        <fullName evidence="2">Uncharacterized protein</fullName>
    </submittedName>
</protein>
<organism evidence="2">
    <name type="scientific">Tanacetum cinerariifolium</name>
    <name type="common">Dalmatian daisy</name>
    <name type="synonym">Chrysanthemum cinerariifolium</name>
    <dbReference type="NCBI Taxonomy" id="118510"/>
    <lineage>
        <taxon>Eukaryota</taxon>
        <taxon>Viridiplantae</taxon>
        <taxon>Streptophyta</taxon>
        <taxon>Embryophyta</taxon>
        <taxon>Tracheophyta</taxon>
        <taxon>Spermatophyta</taxon>
        <taxon>Magnoliopsida</taxon>
        <taxon>eudicotyledons</taxon>
        <taxon>Gunneridae</taxon>
        <taxon>Pentapetalae</taxon>
        <taxon>asterids</taxon>
        <taxon>campanulids</taxon>
        <taxon>Asterales</taxon>
        <taxon>Asteraceae</taxon>
        <taxon>Asteroideae</taxon>
        <taxon>Anthemideae</taxon>
        <taxon>Anthemidinae</taxon>
        <taxon>Tanacetum</taxon>
    </lineage>
</organism>
<accession>A0A699SGE5</accession>
<proteinExistence type="predicted"/>
<comment type="caution">
    <text evidence="2">The sequence shown here is derived from an EMBL/GenBank/DDBJ whole genome shotgun (WGS) entry which is preliminary data.</text>
</comment>
<feature type="region of interest" description="Disordered" evidence="1">
    <location>
        <begin position="23"/>
        <end position="92"/>
    </location>
</feature>